<dbReference type="InterPro" id="IPR009959">
    <property type="entry name" value="Cyclase_SnoaL-like"/>
</dbReference>
<sequence length="141" mass="15557">MPHTDSRHAAIRRVWEATWNHGDVDALDALLDPGYLRRGAESRPQDLRTFKASILATRSAFPDLVTTLDDILVEDDRAAVRWHSTGSHQGSLLGVPATKRRVDVSGATFARFEGDRVVEEFVTWDPRALLAALGIIAVGQD</sequence>
<dbReference type="GO" id="GO:0030638">
    <property type="term" value="P:polyketide metabolic process"/>
    <property type="evidence" value="ECO:0007669"/>
    <property type="project" value="InterPro"/>
</dbReference>
<dbReference type="Gene3D" id="3.10.450.50">
    <property type="match status" value="1"/>
</dbReference>
<dbReference type="EMBL" id="JAAKZZ010000447">
    <property type="protein sequence ID" value="NGO72366.1"/>
    <property type="molecule type" value="Genomic_DNA"/>
</dbReference>
<accession>A0A6G4X4B0</accession>
<organism evidence="1 2">
    <name type="scientific">Streptomyces boncukensis</name>
    <dbReference type="NCBI Taxonomy" id="2711219"/>
    <lineage>
        <taxon>Bacteria</taxon>
        <taxon>Bacillati</taxon>
        <taxon>Actinomycetota</taxon>
        <taxon>Actinomycetes</taxon>
        <taxon>Kitasatosporales</taxon>
        <taxon>Streptomycetaceae</taxon>
        <taxon>Streptomyces</taxon>
    </lineage>
</organism>
<dbReference type="Pfam" id="PF07366">
    <property type="entry name" value="SnoaL"/>
    <property type="match status" value="1"/>
</dbReference>
<comment type="caution">
    <text evidence="1">The sequence shown here is derived from an EMBL/GenBank/DDBJ whole genome shotgun (WGS) entry which is preliminary data.</text>
</comment>
<dbReference type="RefSeq" id="WP_165302056.1">
    <property type="nucleotide sequence ID" value="NZ_JAAKZZ010000447.1"/>
</dbReference>
<reference evidence="1 2" key="1">
    <citation type="submission" date="2020-02" db="EMBL/GenBank/DDBJ databases">
        <title>Whole-genome analyses of novel actinobacteria.</title>
        <authorList>
            <person name="Sahin N."/>
            <person name="Tatar D."/>
        </authorList>
    </citation>
    <scope>NUCLEOTIDE SEQUENCE [LARGE SCALE GENOMIC DNA]</scope>
    <source>
        <strain evidence="1 2">SB3404</strain>
    </source>
</reference>
<proteinExistence type="predicted"/>
<gene>
    <name evidence="1" type="ORF">G5C65_29245</name>
</gene>
<keyword evidence="2" id="KW-1185">Reference proteome</keyword>
<name>A0A6G4X4B0_9ACTN</name>
<dbReference type="InterPro" id="IPR032710">
    <property type="entry name" value="NTF2-like_dom_sf"/>
</dbReference>
<dbReference type="SUPFAM" id="SSF54427">
    <property type="entry name" value="NTF2-like"/>
    <property type="match status" value="1"/>
</dbReference>
<dbReference type="Proteomes" id="UP000477722">
    <property type="component" value="Unassembled WGS sequence"/>
</dbReference>
<evidence type="ECO:0000313" key="2">
    <source>
        <dbReference type="Proteomes" id="UP000477722"/>
    </source>
</evidence>
<evidence type="ECO:0000313" key="1">
    <source>
        <dbReference type="EMBL" id="NGO72366.1"/>
    </source>
</evidence>
<dbReference type="AlphaFoldDB" id="A0A6G4X4B0"/>
<protein>
    <submittedName>
        <fullName evidence="1">Ester cyclase</fullName>
    </submittedName>
</protein>
<dbReference type="PANTHER" id="PTHR38436:SF1">
    <property type="entry name" value="ESTER CYCLASE"/>
    <property type="match status" value="1"/>
</dbReference>
<dbReference type="PANTHER" id="PTHR38436">
    <property type="entry name" value="POLYKETIDE CYCLASE SNOAL-LIKE DOMAIN"/>
    <property type="match status" value="1"/>
</dbReference>